<evidence type="ECO:0000313" key="2">
    <source>
        <dbReference type="Proteomes" id="UP000628079"/>
    </source>
</evidence>
<gene>
    <name evidence="1" type="ORF">GCM10011314_21190</name>
</gene>
<dbReference type="AlphaFoldDB" id="A0A8H9KQV9"/>
<dbReference type="Proteomes" id="UP000628079">
    <property type="component" value="Unassembled WGS sequence"/>
</dbReference>
<reference evidence="1" key="1">
    <citation type="journal article" date="2014" name="Int. J. Syst. Evol. Microbiol.">
        <title>Complete genome sequence of Corynebacterium casei LMG S-19264T (=DSM 44701T), isolated from a smear-ripened cheese.</title>
        <authorList>
            <consortium name="US DOE Joint Genome Institute (JGI-PGF)"/>
            <person name="Walter F."/>
            <person name="Albersmeier A."/>
            <person name="Kalinowski J."/>
            <person name="Ruckert C."/>
        </authorList>
    </citation>
    <scope>NUCLEOTIDE SEQUENCE</scope>
    <source>
        <strain evidence="1">CGMCC 1.10749</strain>
    </source>
</reference>
<name>A0A8H9KQV9_9MICO</name>
<dbReference type="RefSeq" id="WP_035945286.1">
    <property type="nucleotide sequence ID" value="NZ_BMEA01000002.1"/>
</dbReference>
<reference evidence="1" key="2">
    <citation type="submission" date="2020-09" db="EMBL/GenBank/DDBJ databases">
        <authorList>
            <person name="Sun Q."/>
            <person name="Zhou Y."/>
        </authorList>
    </citation>
    <scope>NUCLEOTIDE SEQUENCE</scope>
    <source>
        <strain evidence="1">CGMCC 1.10749</strain>
    </source>
</reference>
<dbReference type="EMBL" id="BMEA01000002">
    <property type="protein sequence ID" value="GGB81345.1"/>
    <property type="molecule type" value="Genomic_DNA"/>
</dbReference>
<organism evidence="1 2">
    <name type="scientific">Knoellia flava</name>
    <dbReference type="NCBI Taxonomy" id="913969"/>
    <lineage>
        <taxon>Bacteria</taxon>
        <taxon>Bacillati</taxon>
        <taxon>Actinomycetota</taxon>
        <taxon>Actinomycetes</taxon>
        <taxon>Micrococcales</taxon>
        <taxon>Intrasporangiaceae</taxon>
        <taxon>Knoellia</taxon>
    </lineage>
</organism>
<sequence>MTHVQRKTSTHPQRQWFAADMTIIPSGDFMMGTLGYAEQLTQVEFDPDAWSWIKGATRSDDTGSEQTVVPFAIDLRESERWVAFAPTGRMQPRQFVSGFQRVLNEAVVEAGLLPVDWEVDLVTSEGRIEAWLHDHPRVFWMRRTIKFSNPGKDLSDDEAEMRALAANRKTEEFAAPRGQTLNTEVDDFREKIEGTGRGNLDIILKARSLRGQSKQVFNSRNSADYTYVDDFGTNLEQGIETVLRALREYVDKVRGLGQSRLSAADDEGPDH</sequence>
<proteinExistence type="predicted"/>
<protein>
    <submittedName>
        <fullName evidence="1">Uncharacterized protein</fullName>
    </submittedName>
</protein>
<evidence type="ECO:0000313" key="1">
    <source>
        <dbReference type="EMBL" id="GGB81345.1"/>
    </source>
</evidence>
<accession>A0A8H9KQV9</accession>
<comment type="caution">
    <text evidence="1">The sequence shown here is derived from an EMBL/GenBank/DDBJ whole genome shotgun (WGS) entry which is preliminary data.</text>
</comment>